<feature type="binding site" evidence="4">
    <location>
        <position position="141"/>
    </location>
    <ligand>
        <name>NAD(+)</name>
        <dbReference type="ChEBI" id="CHEBI:57540"/>
    </ligand>
</feature>
<dbReference type="PANTHER" id="PTHR43616">
    <property type="entry name" value="GLYCEROL DEHYDROGENASE"/>
    <property type="match status" value="1"/>
</dbReference>
<dbReference type="GO" id="GO:0016614">
    <property type="term" value="F:oxidoreductase activity, acting on CH-OH group of donors"/>
    <property type="evidence" value="ECO:0007669"/>
    <property type="project" value="InterPro"/>
</dbReference>
<evidence type="ECO:0000313" key="7">
    <source>
        <dbReference type="Proteomes" id="UP000185669"/>
    </source>
</evidence>
<comment type="cofactor">
    <cofactor evidence="3">
        <name>Zn(2+)</name>
        <dbReference type="ChEBI" id="CHEBI:29105"/>
    </cofactor>
    <text evidence="3">Binds 1 zinc ion per subunit.</text>
</comment>
<accession>A0A1N6RJB6</accession>
<name>A0A1N6RJB6_9FIRM</name>
<evidence type="ECO:0000256" key="2">
    <source>
        <dbReference type="ARBA" id="ARBA00023002"/>
    </source>
</evidence>
<protein>
    <submittedName>
        <fullName evidence="6">Glycerol dehydrogenase</fullName>
    </submittedName>
</protein>
<feature type="binding site" evidence="3">
    <location>
        <position position="282"/>
    </location>
    <ligand>
        <name>glycerol</name>
        <dbReference type="ChEBI" id="CHEBI:17754"/>
    </ligand>
</feature>
<dbReference type="PIRSF" id="PIRSF000112">
    <property type="entry name" value="Glycerol_dehydrogenase"/>
    <property type="match status" value="1"/>
</dbReference>
<keyword evidence="2" id="KW-0560">Oxidoreductase</keyword>
<feature type="domain" description="Alcohol dehydrogenase iron-type/glycerol dehydrogenase GldA" evidence="5">
    <location>
        <begin position="18"/>
        <end position="164"/>
    </location>
</feature>
<dbReference type="SUPFAM" id="SSF56796">
    <property type="entry name" value="Dehydroquinate synthase-like"/>
    <property type="match status" value="1"/>
</dbReference>
<keyword evidence="1 3" id="KW-0479">Metal-binding</keyword>
<keyword evidence="7" id="KW-1185">Reference proteome</keyword>
<dbReference type="STRING" id="56779.SAMN05421834_10326"/>
<reference evidence="7" key="1">
    <citation type="submission" date="2017-01" db="EMBL/GenBank/DDBJ databases">
        <authorList>
            <person name="Varghese N."/>
            <person name="Submissions S."/>
        </authorList>
    </citation>
    <scope>NUCLEOTIDE SEQUENCE [LARGE SCALE GENOMIC DNA]</scope>
    <source>
        <strain evidence="7">ATCC 700103</strain>
    </source>
</reference>
<evidence type="ECO:0000313" key="6">
    <source>
        <dbReference type="EMBL" id="SIQ28889.1"/>
    </source>
</evidence>
<dbReference type="Pfam" id="PF00465">
    <property type="entry name" value="Fe-ADH"/>
    <property type="match status" value="1"/>
</dbReference>
<keyword evidence="4" id="KW-0520">NAD</keyword>
<dbReference type="RefSeq" id="WP_076543884.1">
    <property type="nucleotide sequence ID" value="NZ_FTNC01000003.1"/>
</dbReference>
<dbReference type="PANTHER" id="PTHR43616:SF3">
    <property type="entry name" value="HYDROXYCARBOXYLATE DEHYDROGENASE A"/>
    <property type="match status" value="1"/>
</dbReference>
<dbReference type="GO" id="GO:0046872">
    <property type="term" value="F:metal ion binding"/>
    <property type="evidence" value="ECO:0007669"/>
    <property type="project" value="UniProtKB-KW"/>
</dbReference>
<dbReference type="InterPro" id="IPR016205">
    <property type="entry name" value="Glycerol_DH"/>
</dbReference>
<evidence type="ECO:0000256" key="1">
    <source>
        <dbReference type="ARBA" id="ARBA00022723"/>
    </source>
</evidence>
<gene>
    <name evidence="6" type="ORF">SAMN05421834_10326</name>
</gene>
<dbReference type="Gene3D" id="1.20.1090.10">
    <property type="entry name" value="Dehydroquinate synthase-like - alpha domain"/>
    <property type="match status" value="1"/>
</dbReference>
<dbReference type="Proteomes" id="UP000185669">
    <property type="component" value="Unassembled WGS sequence"/>
</dbReference>
<feature type="binding site" evidence="3">
    <location>
        <position position="265"/>
    </location>
    <ligand>
        <name>glycerol</name>
        <dbReference type="ChEBI" id="CHEBI:17754"/>
    </ligand>
</feature>
<dbReference type="OrthoDB" id="5198708at2"/>
<organism evidence="6 7">
    <name type="scientific">Halanaerobium kushneri</name>
    <dbReference type="NCBI Taxonomy" id="56779"/>
    <lineage>
        <taxon>Bacteria</taxon>
        <taxon>Bacillati</taxon>
        <taxon>Bacillota</taxon>
        <taxon>Clostridia</taxon>
        <taxon>Halanaerobiales</taxon>
        <taxon>Halanaerobiaceae</taxon>
        <taxon>Halanaerobium</taxon>
    </lineage>
</organism>
<feature type="binding site" evidence="4">
    <location>
        <position position="135"/>
    </location>
    <ligand>
        <name>NAD(+)</name>
        <dbReference type="ChEBI" id="CHEBI:57540"/>
    </ligand>
</feature>
<evidence type="ECO:0000259" key="5">
    <source>
        <dbReference type="Pfam" id="PF00465"/>
    </source>
</evidence>
<dbReference type="Gene3D" id="3.40.50.1970">
    <property type="match status" value="1"/>
</dbReference>
<feature type="binding site" evidence="3">
    <location>
        <position position="181"/>
    </location>
    <ligand>
        <name>glycerol</name>
        <dbReference type="ChEBI" id="CHEBI:17754"/>
    </ligand>
</feature>
<dbReference type="InterPro" id="IPR001670">
    <property type="entry name" value="ADH_Fe/GldA"/>
</dbReference>
<dbReference type="CDD" id="cd08550">
    <property type="entry name" value="GlyDH-like"/>
    <property type="match status" value="1"/>
</dbReference>
<proteinExistence type="predicted"/>
<evidence type="ECO:0000256" key="3">
    <source>
        <dbReference type="PIRSR" id="PIRSR000112-1"/>
    </source>
</evidence>
<sequence>MTKKVKLDPQTAYLQAAPAQYINEKGILKKAGAYVSEWGERVLITGGVRALRAAEEDLTASLDEYGIYWEKNVFKGEVSQSNMEIIKEKAEKMKADLIIGVGGGKAIDTAKAAAEDLRLPVAAVPTIAATCAAGSAFAVVYTEDGQFERDYFMTQNPRLVMVDPEIIAEAPAKYLKSGILDSLAKWYEGKAVESGIENPSLETVVAMNLAEILYNKMRAEAITAVEQCENNDLGPELKEVIDLNIYLTTIIQSLGQNTSRGAAAHGIHNGMTALAESHELLHGLKVGYGIIVQLYLEEKDQDYIDDVIEFFNQLGLVPSFKGLGLPFTEENLAKIAAKSVNDTVMLKMPIKVTEEMIIEAMQKVEKKVN</sequence>
<evidence type="ECO:0000256" key="4">
    <source>
        <dbReference type="PIRSR" id="PIRSR000112-3"/>
    </source>
</evidence>
<dbReference type="AlphaFoldDB" id="A0A1N6RJB6"/>
<keyword evidence="3" id="KW-0862">Zinc</keyword>
<dbReference type="EMBL" id="FTNC01000003">
    <property type="protein sequence ID" value="SIQ28889.1"/>
    <property type="molecule type" value="Genomic_DNA"/>
</dbReference>
<feature type="binding site" evidence="4">
    <location>
        <begin position="104"/>
        <end position="108"/>
    </location>
    <ligand>
        <name>NAD(+)</name>
        <dbReference type="ChEBI" id="CHEBI:57540"/>
    </ligand>
</feature>